<dbReference type="EnsemblMetazoa" id="SCAU012058-RA">
    <property type="protein sequence ID" value="SCAU012058-PA"/>
    <property type="gene ID" value="SCAU012058"/>
</dbReference>
<proteinExistence type="inferred from homology"/>
<evidence type="ECO:0000256" key="3">
    <source>
        <dbReference type="ARBA" id="ARBA00023002"/>
    </source>
</evidence>
<gene>
    <name evidence="5" type="primary">106085825</name>
</gene>
<dbReference type="InterPro" id="IPR020904">
    <property type="entry name" value="Sc_DH/Rdtase_CS"/>
</dbReference>
<dbReference type="KEGG" id="scac:106085825"/>
<reference evidence="5" key="1">
    <citation type="submission" date="2020-05" db="UniProtKB">
        <authorList>
            <consortium name="EnsemblMetazoa"/>
        </authorList>
    </citation>
    <scope>IDENTIFICATION</scope>
    <source>
        <strain evidence="5">USDA</strain>
    </source>
</reference>
<dbReference type="Proteomes" id="UP000095300">
    <property type="component" value="Unassembled WGS sequence"/>
</dbReference>
<evidence type="ECO:0000313" key="6">
    <source>
        <dbReference type="Proteomes" id="UP000095300"/>
    </source>
</evidence>
<dbReference type="InterPro" id="IPR002347">
    <property type="entry name" value="SDR_fam"/>
</dbReference>
<dbReference type="PROSITE" id="PS00061">
    <property type="entry name" value="ADH_SHORT"/>
    <property type="match status" value="1"/>
</dbReference>
<evidence type="ECO:0000256" key="1">
    <source>
        <dbReference type="ARBA" id="ARBA00006484"/>
    </source>
</evidence>
<dbReference type="OrthoDB" id="417891at2759"/>
<dbReference type="InterPro" id="IPR036291">
    <property type="entry name" value="NAD(P)-bd_dom_sf"/>
</dbReference>
<dbReference type="SUPFAM" id="SSF51735">
    <property type="entry name" value="NAD(P)-binding Rossmann-fold domains"/>
    <property type="match status" value="1"/>
</dbReference>
<keyword evidence="6" id="KW-1185">Reference proteome</keyword>
<dbReference type="Gene3D" id="3.40.50.720">
    <property type="entry name" value="NAD(P)-binding Rossmann-like Domain"/>
    <property type="match status" value="1"/>
</dbReference>
<evidence type="ECO:0000313" key="5">
    <source>
        <dbReference type="EnsemblMetazoa" id="SCAU012058-PA"/>
    </source>
</evidence>
<evidence type="ECO:0000256" key="2">
    <source>
        <dbReference type="ARBA" id="ARBA00015257"/>
    </source>
</evidence>
<dbReference type="PANTHER" id="PTHR44229">
    <property type="entry name" value="15-HYDROXYPROSTAGLANDIN DEHYDROGENASE [NAD(+)]"/>
    <property type="match status" value="1"/>
</dbReference>
<name>A0A1I8PXP2_STOCA</name>
<evidence type="ECO:0000256" key="4">
    <source>
        <dbReference type="RuleBase" id="RU000363"/>
    </source>
</evidence>
<dbReference type="CDD" id="cd05323">
    <property type="entry name" value="ADH_SDR_c_like"/>
    <property type="match status" value="1"/>
</dbReference>
<keyword evidence="3" id="KW-0560">Oxidoreductase</keyword>
<sequence length="265" mass="29789">MDLEGKHVVYVADCGGIAYETCKVLVTKKIAKLAILHSIENPQAIAQLQALNPKTQIFFWKFDFTMTRSEMQRYFDDVMTQMDYIDILVNGSTLCKEQDVDATININLAAPINIITCVLPYMDKSTEMGRGGMIVNINSVTGLDPSPVFCVYSAAKFGVLGFTRSLAHPIYYDKTGVAVMAICCGPTKTFIRHTMKAFLEYGQEYVDKLKGAPCQETAVCARNIVRAIEMGSNGQIWLADNDRLDIVKPQLYWQMSEELIEYMER</sequence>
<organism evidence="5 6">
    <name type="scientific">Stomoxys calcitrans</name>
    <name type="common">Stable fly</name>
    <name type="synonym">Conops calcitrans</name>
    <dbReference type="NCBI Taxonomy" id="35570"/>
    <lineage>
        <taxon>Eukaryota</taxon>
        <taxon>Metazoa</taxon>
        <taxon>Ecdysozoa</taxon>
        <taxon>Arthropoda</taxon>
        <taxon>Hexapoda</taxon>
        <taxon>Insecta</taxon>
        <taxon>Pterygota</taxon>
        <taxon>Neoptera</taxon>
        <taxon>Endopterygota</taxon>
        <taxon>Diptera</taxon>
        <taxon>Brachycera</taxon>
        <taxon>Muscomorpha</taxon>
        <taxon>Muscoidea</taxon>
        <taxon>Muscidae</taxon>
        <taxon>Stomoxys</taxon>
    </lineage>
</organism>
<dbReference type="PRINTS" id="PR01167">
    <property type="entry name" value="INSADHFAMILY"/>
</dbReference>
<dbReference type="STRING" id="35570.A0A1I8PXP2"/>
<dbReference type="GO" id="GO:0016491">
    <property type="term" value="F:oxidoreductase activity"/>
    <property type="evidence" value="ECO:0007669"/>
    <property type="project" value="UniProtKB-KW"/>
</dbReference>
<dbReference type="VEuPathDB" id="VectorBase:SCAU012058"/>
<dbReference type="PANTHER" id="PTHR44229:SF8">
    <property type="entry name" value="ALCOHOL DEHYDROGENASE-RELATED"/>
    <property type="match status" value="1"/>
</dbReference>
<dbReference type="AlphaFoldDB" id="A0A1I8PXP2"/>
<comment type="similarity">
    <text evidence="1 4">Belongs to the short-chain dehydrogenases/reductases (SDR) family.</text>
</comment>
<protein>
    <recommendedName>
        <fullName evidence="2">Alcohol dehydrogenase-related 31 kDa protein</fullName>
    </recommendedName>
</protein>
<dbReference type="PRINTS" id="PR01170">
    <property type="entry name" value="ADHRELATED"/>
</dbReference>
<dbReference type="GO" id="GO:0005737">
    <property type="term" value="C:cytoplasm"/>
    <property type="evidence" value="ECO:0007669"/>
    <property type="project" value="TreeGrafter"/>
</dbReference>
<accession>A0A1I8PXP2</accession>
<dbReference type="Pfam" id="PF00106">
    <property type="entry name" value="adh_short"/>
    <property type="match status" value="1"/>
</dbReference>
<dbReference type="PRINTS" id="PR00080">
    <property type="entry name" value="SDRFAMILY"/>
</dbReference>
<dbReference type="InterPro" id="IPR002427">
    <property type="entry name" value="ADH-rel"/>
</dbReference>